<protein>
    <submittedName>
        <fullName evidence="1">Uncharacterized protein</fullName>
    </submittedName>
</protein>
<name>A0A645IE37_9ZZZZ</name>
<dbReference type="EMBL" id="VSSQ01107324">
    <property type="protein sequence ID" value="MPN46554.1"/>
    <property type="molecule type" value="Genomic_DNA"/>
</dbReference>
<proteinExistence type="predicted"/>
<gene>
    <name evidence="1" type="ORF">SDC9_194144</name>
</gene>
<dbReference type="AlphaFoldDB" id="A0A645IE37"/>
<accession>A0A645IE37</accession>
<evidence type="ECO:0000313" key="1">
    <source>
        <dbReference type="EMBL" id="MPN46554.1"/>
    </source>
</evidence>
<sequence>MNDPLAEKALEQIRTFDFDKETLEYLGIGCYRRTKIQNNHLLSKFFTKTFNNYADRRKP</sequence>
<reference evidence="1" key="1">
    <citation type="submission" date="2019-08" db="EMBL/GenBank/DDBJ databases">
        <authorList>
            <person name="Kucharzyk K."/>
            <person name="Murdoch R.W."/>
            <person name="Higgins S."/>
            <person name="Loffler F."/>
        </authorList>
    </citation>
    <scope>NUCLEOTIDE SEQUENCE</scope>
</reference>
<organism evidence="1">
    <name type="scientific">bioreactor metagenome</name>
    <dbReference type="NCBI Taxonomy" id="1076179"/>
    <lineage>
        <taxon>unclassified sequences</taxon>
        <taxon>metagenomes</taxon>
        <taxon>ecological metagenomes</taxon>
    </lineage>
</organism>
<comment type="caution">
    <text evidence="1">The sequence shown here is derived from an EMBL/GenBank/DDBJ whole genome shotgun (WGS) entry which is preliminary data.</text>
</comment>